<evidence type="ECO:0000313" key="3">
    <source>
        <dbReference type="Proteomes" id="UP000178797"/>
    </source>
</evidence>
<feature type="domain" description="PD-(D/E)XK endonuclease-like" evidence="1">
    <location>
        <begin position="92"/>
        <end position="222"/>
    </location>
</feature>
<organism evidence="2 3">
    <name type="scientific">Candidatus Schekmanbacteria bacterium RBG_16_38_10</name>
    <dbReference type="NCBI Taxonomy" id="1817879"/>
    <lineage>
        <taxon>Bacteria</taxon>
        <taxon>Candidatus Schekmaniibacteriota</taxon>
    </lineage>
</organism>
<protein>
    <recommendedName>
        <fullName evidence="1">PD-(D/E)XK endonuclease-like domain-containing protein</fullName>
    </recommendedName>
</protein>
<dbReference type="EMBL" id="MGDE01000139">
    <property type="protein sequence ID" value="OGL45399.1"/>
    <property type="molecule type" value="Genomic_DNA"/>
</dbReference>
<sequence length="230" mass="26301">MKTKEGLWKLSPSGLYAYTSCKSCFWVDNHYKKAPMLPLLLNSAMDSILKARYDKYREQGIFPPETSALLKENVKPFTDLDTLNVWRTNLNALKVENPDAGYILTGKIDDVLVENDGRLIPADYKSSGNAPAEDKQKYYIDQLAAYGFMFMKHGHKVSDRAYLLHYYVKDKNDPSIEVKFDSHIDLVKMDINSIEKKLEDMVKLLNSPYPGHNPECDVCSYHEGRTGAFE</sequence>
<gene>
    <name evidence="2" type="ORF">A2W05_08985</name>
</gene>
<dbReference type="AlphaFoldDB" id="A0A1F7RUZ8"/>
<name>A0A1F7RUZ8_9BACT</name>
<dbReference type="InterPro" id="IPR038726">
    <property type="entry name" value="PDDEXK_AddAB-type"/>
</dbReference>
<dbReference type="Pfam" id="PF12705">
    <property type="entry name" value="PDDEXK_1"/>
    <property type="match status" value="1"/>
</dbReference>
<accession>A0A1F7RUZ8</accession>
<evidence type="ECO:0000259" key="1">
    <source>
        <dbReference type="Pfam" id="PF12705"/>
    </source>
</evidence>
<reference evidence="2 3" key="1">
    <citation type="journal article" date="2016" name="Nat. Commun.">
        <title>Thousands of microbial genomes shed light on interconnected biogeochemical processes in an aquifer system.</title>
        <authorList>
            <person name="Anantharaman K."/>
            <person name="Brown C.T."/>
            <person name="Hug L.A."/>
            <person name="Sharon I."/>
            <person name="Castelle C.J."/>
            <person name="Probst A.J."/>
            <person name="Thomas B.C."/>
            <person name="Singh A."/>
            <person name="Wilkins M.J."/>
            <person name="Karaoz U."/>
            <person name="Brodie E.L."/>
            <person name="Williams K.H."/>
            <person name="Hubbard S.S."/>
            <person name="Banfield J.F."/>
        </authorList>
    </citation>
    <scope>NUCLEOTIDE SEQUENCE [LARGE SCALE GENOMIC DNA]</scope>
</reference>
<evidence type="ECO:0000313" key="2">
    <source>
        <dbReference type="EMBL" id="OGL45399.1"/>
    </source>
</evidence>
<dbReference type="Gene3D" id="3.90.320.10">
    <property type="match status" value="1"/>
</dbReference>
<dbReference type="Proteomes" id="UP000178797">
    <property type="component" value="Unassembled WGS sequence"/>
</dbReference>
<dbReference type="InterPro" id="IPR011604">
    <property type="entry name" value="PDDEXK-like_dom_sf"/>
</dbReference>
<comment type="caution">
    <text evidence="2">The sequence shown here is derived from an EMBL/GenBank/DDBJ whole genome shotgun (WGS) entry which is preliminary data.</text>
</comment>
<proteinExistence type="predicted"/>